<name>W9CEX6_SCLBF</name>
<protein>
    <submittedName>
        <fullName evidence="1">Uncharacterized protein</fullName>
    </submittedName>
</protein>
<evidence type="ECO:0000313" key="2">
    <source>
        <dbReference type="Proteomes" id="UP000019487"/>
    </source>
</evidence>
<organism evidence="1 2">
    <name type="scientific">Sclerotinia borealis (strain F-4128)</name>
    <dbReference type="NCBI Taxonomy" id="1432307"/>
    <lineage>
        <taxon>Eukaryota</taxon>
        <taxon>Fungi</taxon>
        <taxon>Dikarya</taxon>
        <taxon>Ascomycota</taxon>
        <taxon>Pezizomycotina</taxon>
        <taxon>Leotiomycetes</taxon>
        <taxon>Helotiales</taxon>
        <taxon>Sclerotiniaceae</taxon>
        <taxon>Sclerotinia</taxon>
    </lineage>
</organism>
<evidence type="ECO:0000313" key="1">
    <source>
        <dbReference type="EMBL" id="ESZ94411.1"/>
    </source>
</evidence>
<keyword evidence="2" id="KW-1185">Reference proteome</keyword>
<dbReference type="HOGENOM" id="CLU_1971795_0_0_1"/>
<proteinExistence type="predicted"/>
<gene>
    <name evidence="1" type="ORF">SBOR_5204</name>
</gene>
<dbReference type="EMBL" id="AYSA01000246">
    <property type="protein sequence ID" value="ESZ94411.1"/>
    <property type="molecule type" value="Genomic_DNA"/>
</dbReference>
<sequence>MVDSCMVAYAITQSAATNKEDKAPIEIQTFSLPCNEGANVLNKNNWHSLSEDFDIDTFGGKVASGFKNVKLSVEAYGDLIGPGHTPVIKIGNDELTVTNTNTVPTDWVSSDGFQGQVLWVASYPCKD</sequence>
<reference evidence="1 2" key="1">
    <citation type="journal article" date="2014" name="Genome Announc.">
        <title>Draft genome sequence of Sclerotinia borealis, a psychrophilic plant pathogenic fungus.</title>
        <authorList>
            <person name="Mardanov A.V."/>
            <person name="Beletsky A.V."/>
            <person name="Kadnikov V.V."/>
            <person name="Ignatov A.N."/>
            <person name="Ravin N.V."/>
        </authorList>
    </citation>
    <scope>NUCLEOTIDE SEQUENCE [LARGE SCALE GENOMIC DNA]</scope>
    <source>
        <strain evidence="2">F-4157</strain>
    </source>
</reference>
<dbReference type="Proteomes" id="UP000019487">
    <property type="component" value="Unassembled WGS sequence"/>
</dbReference>
<dbReference type="OrthoDB" id="3545612at2759"/>
<accession>W9CEX6</accession>
<dbReference type="AlphaFoldDB" id="W9CEX6"/>
<comment type="caution">
    <text evidence="1">The sequence shown here is derived from an EMBL/GenBank/DDBJ whole genome shotgun (WGS) entry which is preliminary data.</text>
</comment>